<proteinExistence type="predicted"/>
<dbReference type="Proteomes" id="UP000507222">
    <property type="component" value="Unassembled WGS sequence"/>
</dbReference>
<organism evidence="1 2">
    <name type="scientific">Prunus armeniaca</name>
    <name type="common">Apricot</name>
    <name type="synonym">Armeniaca vulgaris</name>
    <dbReference type="NCBI Taxonomy" id="36596"/>
    <lineage>
        <taxon>Eukaryota</taxon>
        <taxon>Viridiplantae</taxon>
        <taxon>Streptophyta</taxon>
        <taxon>Embryophyta</taxon>
        <taxon>Tracheophyta</taxon>
        <taxon>Spermatophyta</taxon>
        <taxon>Magnoliopsida</taxon>
        <taxon>eudicotyledons</taxon>
        <taxon>Gunneridae</taxon>
        <taxon>Pentapetalae</taxon>
        <taxon>rosids</taxon>
        <taxon>fabids</taxon>
        <taxon>Rosales</taxon>
        <taxon>Rosaceae</taxon>
        <taxon>Amygdaloideae</taxon>
        <taxon>Amygdaleae</taxon>
        <taxon>Prunus</taxon>
    </lineage>
</organism>
<sequence>MQIYIGSVIYQKIRRGSLQQTDELSATLARSLEINGPPSKLCVELWHPAFGFQLNLLCFHIGSDR</sequence>
<accession>A0A6J5TWG6</accession>
<dbReference type="EMBL" id="CAEKDK010000002">
    <property type="protein sequence ID" value="CAB4268426.1"/>
    <property type="molecule type" value="Genomic_DNA"/>
</dbReference>
<gene>
    <name evidence="1" type="ORF">CURHAP_LOCUS11971</name>
</gene>
<protein>
    <submittedName>
        <fullName evidence="1">Uncharacterized protein</fullName>
    </submittedName>
</protein>
<evidence type="ECO:0000313" key="2">
    <source>
        <dbReference type="Proteomes" id="UP000507222"/>
    </source>
</evidence>
<name>A0A6J5TWG6_PRUAR</name>
<reference evidence="1 2" key="1">
    <citation type="submission" date="2020-05" db="EMBL/GenBank/DDBJ databases">
        <authorList>
            <person name="Campoy J."/>
            <person name="Schneeberger K."/>
            <person name="Spophaly S."/>
        </authorList>
    </citation>
    <scope>NUCLEOTIDE SEQUENCE [LARGE SCALE GENOMIC DNA]</scope>
    <source>
        <strain evidence="1">PruArmRojPasFocal</strain>
    </source>
</reference>
<dbReference type="AlphaFoldDB" id="A0A6J5TWG6"/>
<evidence type="ECO:0000313" key="1">
    <source>
        <dbReference type="EMBL" id="CAB4268426.1"/>
    </source>
</evidence>